<dbReference type="OMA" id="QKAKECK"/>
<organism evidence="2 3">
    <name type="scientific">Salvator merianae</name>
    <name type="common">Argentine black and white tegu</name>
    <name type="synonym">Tupinambis merianae</name>
    <dbReference type="NCBI Taxonomy" id="96440"/>
    <lineage>
        <taxon>Eukaryota</taxon>
        <taxon>Metazoa</taxon>
        <taxon>Chordata</taxon>
        <taxon>Craniata</taxon>
        <taxon>Vertebrata</taxon>
        <taxon>Euteleostomi</taxon>
        <taxon>Lepidosauria</taxon>
        <taxon>Squamata</taxon>
        <taxon>Bifurcata</taxon>
        <taxon>Unidentata</taxon>
        <taxon>Episquamata</taxon>
        <taxon>Laterata</taxon>
        <taxon>Teiioidea</taxon>
        <taxon>Teiidae</taxon>
        <taxon>Salvator</taxon>
    </lineage>
</organism>
<dbReference type="Pfam" id="PF15720">
    <property type="entry name" value="DUF4675"/>
    <property type="match status" value="1"/>
</dbReference>
<accession>A0A8D0BX50</accession>
<name>A0A8D0BX50_SALMN</name>
<reference evidence="2" key="2">
    <citation type="submission" date="2025-09" db="UniProtKB">
        <authorList>
            <consortium name="Ensembl"/>
        </authorList>
    </citation>
    <scope>IDENTIFICATION</scope>
</reference>
<dbReference type="AlphaFoldDB" id="A0A8D0BX50"/>
<evidence type="ECO:0000313" key="2">
    <source>
        <dbReference type="Ensembl" id="ENSSMRP00000014147.1"/>
    </source>
</evidence>
<sequence>MIKLYHNDVTTKEQDLSEDPHLLKIPSVVLDDSDITPYQFDRHAPGRISTSPTLRRLRNTTSTISQVFPLQNGTESTRLHNQVSQSGLSLPLCPSSPPQPQHQLSSSYPELCRNPLSLQENSSQIDFLSVPPHREANFIHSQMVQKAKECKPYFQFEEKENSQDCVQVRNIATKRKGGLFFFPWFVRLGLLLKVN</sequence>
<evidence type="ECO:0000256" key="1">
    <source>
        <dbReference type="SAM" id="MobiDB-lite"/>
    </source>
</evidence>
<keyword evidence="3" id="KW-1185">Reference proteome</keyword>
<dbReference type="Ensembl" id="ENSSMRT00000016480.1">
    <property type="protein sequence ID" value="ENSSMRP00000014147.1"/>
    <property type="gene ID" value="ENSSMRG00000011016.1"/>
</dbReference>
<feature type="compositionally biased region" description="Low complexity" evidence="1">
    <location>
        <begin position="84"/>
        <end position="93"/>
    </location>
</feature>
<evidence type="ECO:0000313" key="3">
    <source>
        <dbReference type="Proteomes" id="UP000694421"/>
    </source>
</evidence>
<dbReference type="Proteomes" id="UP000694421">
    <property type="component" value="Unplaced"/>
</dbReference>
<protein>
    <submittedName>
        <fullName evidence="2">Uncharacterized protein</fullName>
    </submittedName>
</protein>
<proteinExistence type="predicted"/>
<dbReference type="GeneTree" id="ENSGT00960000191298"/>
<reference evidence="2" key="1">
    <citation type="submission" date="2025-08" db="UniProtKB">
        <authorList>
            <consortium name="Ensembl"/>
        </authorList>
    </citation>
    <scope>IDENTIFICATION</scope>
</reference>
<feature type="region of interest" description="Disordered" evidence="1">
    <location>
        <begin position="79"/>
        <end position="107"/>
    </location>
</feature>